<evidence type="ECO:0000256" key="2">
    <source>
        <dbReference type="ARBA" id="ARBA00022723"/>
    </source>
</evidence>
<sequence>MRKATIILSLMAGTFIMVKCTPKASKTIAETPKATTTDVAAPPETATPSSATVAGTTYTAEQIESGKTVYNNNCAKCHKLFATTAFTITQWTPILKGMIPKAKLSETDAMLVKAYVFSNAKQG</sequence>
<evidence type="ECO:0000256" key="3">
    <source>
        <dbReference type="ARBA" id="ARBA00023004"/>
    </source>
</evidence>
<evidence type="ECO:0000256" key="1">
    <source>
        <dbReference type="ARBA" id="ARBA00022617"/>
    </source>
</evidence>
<dbReference type="GO" id="GO:0020037">
    <property type="term" value="F:heme binding"/>
    <property type="evidence" value="ECO:0007669"/>
    <property type="project" value="InterPro"/>
</dbReference>
<comment type="caution">
    <text evidence="7">The sequence shown here is derived from an EMBL/GenBank/DDBJ whole genome shotgun (WGS) entry which is preliminary data.</text>
</comment>
<evidence type="ECO:0000256" key="4">
    <source>
        <dbReference type="PROSITE-ProRule" id="PRU00433"/>
    </source>
</evidence>
<evidence type="ECO:0000259" key="6">
    <source>
        <dbReference type="PROSITE" id="PS51007"/>
    </source>
</evidence>
<dbReference type="AlphaFoldDB" id="A0A5M6CN80"/>
<evidence type="ECO:0000313" key="8">
    <source>
        <dbReference type="Proteomes" id="UP000323632"/>
    </source>
</evidence>
<evidence type="ECO:0000313" key="7">
    <source>
        <dbReference type="EMBL" id="KAA5536503.1"/>
    </source>
</evidence>
<name>A0A5M6CN80_9BACT</name>
<dbReference type="RefSeq" id="WP_150031080.1">
    <property type="nucleotide sequence ID" value="NZ_VWSH01000001.1"/>
</dbReference>
<dbReference type="SUPFAM" id="SSF46626">
    <property type="entry name" value="Cytochrome c"/>
    <property type="match status" value="1"/>
</dbReference>
<keyword evidence="8" id="KW-1185">Reference proteome</keyword>
<dbReference type="Proteomes" id="UP000323632">
    <property type="component" value="Unassembled WGS sequence"/>
</dbReference>
<proteinExistence type="predicted"/>
<dbReference type="GO" id="GO:0046872">
    <property type="term" value="F:metal ion binding"/>
    <property type="evidence" value="ECO:0007669"/>
    <property type="project" value="UniProtKB-KW"/>
</dbReference>
<protein>
    <recommendedName>
        <fullName evidence="6">Cytochrome c domain-containing protein</fullName>
    </recommendedName>
</protein>
<feature type="domain" description="Cytochrome c" evidence="6">
    <location>
        <begin position="61"/>
        <end position="123"/>
    </location>
</feature>
<dbReference type="Gene3D" id="1.10.760.10">
    <property type="entry name" value="Cytochrome c-like domain"/>
    <property type="match status" value="1"/>
</dbReference>
<feature type="region of interest" description="Disordered" evidence="5">
    <location>
        <begin position="31"/>
        <end position="52"/>
    </location>
</feature>
<keyword evidence="3 4" id="KW-0408">Iron</keyword>
<accession>A0A5M6CN80</accession>
<keyword evidence="1 4" id="KW-0349">Heme</keyword>
<dbReference type="PROSITE" id="PS51007">
    <property type="entry name" value="CYTC"/>
    <property type="match status" value="1"/>
</dbReference>
<keyword evidence="2 4" id="KW-0479">Metal-binding</keyword>
<gene>
    <name evidence="7" type="ORF">F0919_02210</name>
</gene>
<organism evidence="7 8">
    <name type="scientific">Taibaiella lutea</name>
    <dbReference type="NCBI Taxonomy" id="2608001"/>
    <lineage>
        <taxon>Bacteria</taxon>
        <taxon>Pseudomonadati</taxon>
        <taxon>Bacteroidota</taxon>
        <taxon>Chitinophagia</taxon>
        <taxon>Chitinophagales</taxon>
        <taxon>Chitinophagaceae</taxon>
        <taxon>Taibaiella</taxon>
    </lineage>
</organism>
<dbReference type="InterPro" id="IPR009056">
    <property type="entry name" value="Cyt_c-like_dom"/>
</dbReference>
<dbReference type="GO" id="GO:0009055">
    <property type="term" value="F:electron transfer activity"/>
    <property type="evidence" value="ECO:0007669"/>
    <property type="project" value="InterPro"/>
</dbReference>
<dbReference type="InterPro" id="IPR036909">
    <property type="entry name" value="Cyt_c-like_dom_sf"/>
</dbReference>
<dbReference type="EMBL" id="VWSH01000001">
    <property type="protein sequence ID" value="KAA5536503.1"/>
    <property type="molecule type" value="Genomic_DNA"/>
</dbReference>
<feature type="compositionally biased region" description="Low complexity" evidence="5">
    <location>
        <begin position="39"/>
        <end position="52"/>
    </location>
</feature>
<reference evidence="7 8" key="1">
    <citation type="submission" date="2019-09" db="EMBL/GenBank/DDBJ databases">
        <title>Genome sequence and assembly of Taibaiella sp.</title>
        <authorList>
            <person name="Chhetri G."/>
        </authorList>
    </citation>
    <scope>NUCLEOTIDE SEQUENCE [LARGE SCALE GENOMIC DNA]</scope>
    <source>
        <strain evidence="7 8">KVB11</strain>
    </source>
</reference>
<evidence type="ECO:0000256" key="5">
    <source>
        <dbReference type="SAM" id="MobiDB-lite"/>
    </source>
</evidence>